<dbReference type="Proteomes" id="UP000007060">
    <property type="component" value="Unassembled WGS sequence"/>
</dbReference>
<dbReference type="HOGENOM" id="CLU_3299647_0_0_1"/>
<accession>A6ZXW9</accession>
<protein>
    <submittedName>
        <fullName evidence="1">Conserved protein</fullName>
    </submittedName>
</protein>
<dbReference type="AlphaFoldDB" id="A6ZXW9"/>
<gene>
    <name evidence="1" type="ORF">SCY_0907</name>
</gene>
<reference evidence="1 2" key="1">
    <citation type="journal article" date="2007" name="Proc. Natl. Acad. Sci. U.S.A.">
        <title>Genome sequencing and comparative analysis of Saccharomyces cerevisiae strain YJM789.</title>
        <authorList>
            <person name="Wei W."/>
            <person name="McCusker J.H."/>
            <person name="Hyman R.W."/>
            <person name="Jones T."/>
            <person name="Ning Y."/>
            <person name="Cao Z."/>
            <person name="Gu Z."/>
            <person name="Bruno D."/>
            <person name="Miranda M."/>
            <person name="Nguyen M."/>
            <person name="Wilhelmy J."/>
            <person name="Komp C."/>
            <person name="Tamse R."/>
            <person name="Wang X."/>
            <person name="Jia P."/>
            <person name="Luedi P."/>
            <person name="Oefner P.J."/>
            <person name="David L."/>
            <person name="Dietrich F.S."/>
            <person name="Li Y."/>
            <person name="Davis R.W."/>
            <person name="Steinmetz L.M."/>
        </authorList>
    </citation>
    <scope>NUCLEOTIDE SEQUENCE [LARGE SCALE GENOMIC DNA]</scope>
    <source>
        <strain evidence="1 2">YJM789</strain>
    </source>
</reference>
<sequence>MTCGIENSYKSAEKKKKYRSFRFFESRDYSELCIIVGTYY</sequence>
<name>A6ZXW9_YEAS7</name>
<organism evidence="1 2">
    <name type="scientific">Saccharomyces cerevisiae (strain YJM789)</name>
    <name type="common">Baker's yeast</name>
    <dbReference type="NCBI Taxonomy" id="307796"/>
    <lineage>
        <taxon>Eukaryota</taxon>
        <taxon>Fungi</taxon>
        <taxon>Dikarya</taxon>
        <taxon>Ascomycota</taxon>
        <taxon>Saccharomycotina</taxon>
        <taxon>Saccharomycetes</taxon>
        <taxon>Saccharomycetales</taxon>
        <taxon>Saccharomycetaceae</taxon>
        <taxon>Saccharomyces</taxon>
    </lineage>
</organism>
<evidence type="ECO:0000313" key="1">
    <source>
        <dbReference type="EMBL" id="EDN60349.1"/>
    </source>
</evidence>
<dbReference type="EMBL" id="AAFW02000145">
    <property type="protein sequence ID" value="EDN60349.1"/>
    <property type="molecule type" value="Genomic_DNA"/>
</dbReference>
<evidence type="ECO:0000313" key="2">
    <source>
        <dbReference type="Proteomes" id="UP000007060"/>
    </source>
</evidence>
<proteinExistence type="predicted"/>
<comment type="caution">
    <text evidence="1">The sequence shown here is derived from an EMBL/GenBank/DDBJ whole genome shotgun (WGS) entry which is preliminary data.</text>
</comment>